<keyword evidence="2" id="KW-1185">Reference proteome</keyword>
<dbReference type="AlphaFoldDB" id="E5A0B3"/>
<sequence>MHDFARFKLLQKVRQPRTSVWCVAIRRRQQGLDPSESRDIFLRSVKSPHLPSHSRPSPRYNHASTVPDPNFSGDCSHPQPWRTLAAAPPHPQEAAASNLTMMAKHLERWSVTPQLLLSSTYCGMPPCHDVVNLSAAPRLKLLYQWIESTREQHSPDCSRPSGAASRASRYALIIQSVWASVITKAAVRSVLGVDCLAQLPVATRDGFEPISIYCDCSSGIYHSHPIGSRLTTLAAKEPTDYATALPARRTMYWTGQEAVELPWLIVGGVGAIGRNPAPA</sequence>
<dbReference type="InParanoid" id="E5A0B3"/>
<organism evidence="2">
    <name type="scientific">Leptosphaeria maculans (strain JN3 / isolate v23.1.3 / race Av1-4-5-6-7-8)</name>
    <name type="common">Blackleg fungus</name>
    <name type="synonym">Phoma lingam</name>
    <dbReference type="NCBI Taxonomy" id="985895"/>
    <lineage>
        <taxon>Eukaryota</taxon>
        <taxon>Fungi</taxon>
        <taxon>Dikarya</taxon>
        <taxon>Ascomycota</taxon>
        <taxon>Pezizomycotina</taxon>
        <taxon>Dothideomycetes</taxon>
        <taxon>Pleosporomycetidae</taxon>
        <taxon>Pleosporales</taxon>
        <taxon>Pleosporineae</taxon>
        <taxon>Leptosphaeriaceae</taxon>
        <taxon>Plenodomus</taxon>
        <taxon>Plenodomus lingam/Leptosphaeria maculans species complex</taxon>
    </lineage>
</organism>
<name>E5A0B3_LEPMJ</name>
<dbReference type="EMBL" id="FP929130">
    <property type="protein sequence ID" value="CBX96973.1"/>
    <property type="molecule type" value="Genomic_DNA"/>
</dbReference>
<proteinExistence type="predicted"/>
<dbReference type="HOGENOM" id="CLU_997725_0_0_1"/>
<dbReference type="Proteomes" id="UP000002668">
    <property type="component" value="Genome"/>
</dbReference>
<gene>
    <name evidence="1" type="ORF">LEMA_P101040.1</name>
</gene>
<dbReference type="GeneID" id="13283592"/>
<accession>E5A0B3</accession>
<protein>
    <submittedName>
        <fullName evidence="1">Predicted protein</fullName>
    </submittedName>
</protein>
<evidence type="ECO:0000313" key="1">
    <source>
        <dbReference type="EMBL" id="CBX96973.1"/>
    </source>
</evidence>
<dbReference type="VEuPathDB" id="FungiDB:LEMA_P101040.1"/>
<evidence type="ECO:0000313" key="2">
    <source>
        <dbReference type="Proteomes" id="UP000002668"/>
    </source>
</evidence>
<reference evidence="2" key="1">
    <citation type="journal article" date="2011" name="Nat. Commun.">
        <title>Effector diversification within compartments of the Leptosphaeria maculans genome affected by Repeat-Induced Point mutations.</title>
        <authorList>
            <person name="Rouxel T."/>
            <person name="Grandaubert J."/>
            <person name="Hane J.K."/>
            <person name="Hoede C."/>
            <person name="van de Wouw A.P."/>
            <person name="Couloux A."/>
            <person name="Dominguez V."/>
            <person name="Anthouard V."/>
            <person name="Bally P."/>
            <person name="Bourras S."/>
            <person name="Cozijnsen A.J."/>
            <person name="Ciuffetti L.M."/>
            <person name="Degrave A."/>
            <person name="Dilmaghani A."/>
            <person name="Duret L."/>
            <person name="Fudal I."/>
            <person name="Goodwin S.B."/>
            <person name="Gout L."/>
            <person name="Glaser N."/>
            <person name="Linglin J."/>
            <person name="Kema G.H.J."/>
            <person name="Lapalu N."/>
            <person name="Lawrence C.B."/>
            <person name="May K."/>
            <person name="Meyer M."/>
            <person name="Ollivier B."/>
            <person name="Poulain J."/>
            <person name="Schoch C.L."/>
            <person name="Simon A."/>
            <person name="Spatafora J.W."/>
            <person name="Stachowiak A."/>
            <person name="Turgeon B.G."/>
            <person name="Tyler B.M."/>
            <person name="Vincent D."/>
            <person name="Weissenbach J."/>
            <person name="Amselem J."/>
            <person name="Quesneville H."/>
            <person name="Oliver R.P."/>
            <person name="Wincker P."/>
            <person name="Balesdent M.-H."/>
            <person name="Howlett B.J."/>
        </authorList>
    </citation>
    <scope>NUCLEOTIDE SEQUENCE [LARGE SCALE GENOMIC DNA]</scope>
    <source>
        <strain evidence="2">JN3 / isolate v23.1.3 / race Av1-4-5-6-7-8</strain>
    </source>
</reference>